<dbReference type="PANTHER" id="PTHR45631">
    <property type="entry name" value="OS07G0107800 PROTEIN-RELATED"/>
    <property type="match status" value="1"/>
</dbReference>
<dbReference type="InterPro" id="IPR000719">
    <property type="entry name" value="Prot_kinase_dom"/>
</dbReference>
<keyword evidence="5" id="KW-1185">Reference proteome</keyword>
<sequence>MAGFISIDCGIAANSSYSDQSSRGLLYVSDAGYVDAGGGLNAFVRPPYDDPDMAVRYFPGGAGERSCYTLLGPVAPGGKYLVRTAFCYGNYDGLNELPVFDLHIGVNHWATVNVTDAGDLRMYPFDPYDRLWQTYGDIAGWTNLTTSATVDVSSITSFDKPTMILESASTPVNATRMDFTWSSDPSINSDDTPYLFMLYFAELQRVSSYAMRRFDILVDNVTWNGSQHYIPKYLSAEVVKTVVKGPGQHDFSLVATPDSTLPPILNAFEIYSVKTMNGVMTNDADGLEYLHKSCQPPLIHRDVKTKNILLSADLVAKIADFGLMKAFIDEFRTHVTTQPAGTLGYLDPEYYNTSQLSEKSDVYSFGVVLLELITGQPSSVPVSNSESIHVAQWVRQKLSEGDITGIADPRMGFEYEVNSVWKVTELALQCKEQPSRKRPTMTDIVLELKECLELEVSHALSYDSSSVPSTANNLSATSADLQSDAQASQHLGQQTVLELEQVGEASPTHIGPAPR</sequence>
<protein>
    <recommendedName>
        <fullName evidence="3">Protein kinase domain-containing protein</fullName>
    </recommendedName>
</protein>
<comment type="subcellular location">
    <subcellularLocation>
        <location evidence="1">Membrane</location>
        <topology evidence="1">Single-pass membrane protein</topology>
    </subcellularLocation>
</comment>
<proteinExistence type="predicted"/>
<dbReference type="GO" id="GO:0016020">
    <property type="term" value="C:membrane"/>
    <property type="evidence" value="ECO:0007669"/>
    <property type="project" value="UniProtKB-SubCell"/>
</dbReference>
<gene>
    <name evidence="4" type="ORF">URODEC1_LOCUS7807</name>
</gene>
<dbReference type="InterPro" id="IPR008271">
    <property type="entry name" value="Ser/Thr_kinase_AS"/>
</dbReference>
<name>A0ABC8VXH7_9POAL</name>
<accession>A0ABC8VXH7</accession>
<dbReference type="SMART" id="SM00220">
    <property type="entry name" value="S_TKc"/>
    <property type="match status" value="1"/>
</dbReference>
<reference evidence="4" key="1">
    <citation type="submission" date="2024-10" db="EMBL/GenBank/DDBJ databases">
        <authorList>
            <person name="Ryan C."/>
        </authorList>
    </citation>
    <scope>NUCLEOTIDE SEQUENCE [LARGE SCALE GENOMIC DNA]</scope>
</reference>
<dbReference type="SUPFAM" id="SSF56112">
    <property type="entry name" value="Protein kinase-like (PK-like)"/>
    <property type="match status" value="1"/>
</dbReference>
<evidence type="ECO:0000256" key="2">
    <source>
        <dbReference type="SAM" id="MobiDB-lite"/>
    </source>
</evidence>
<evidence type="ECO:0000259" key="3">
    <source>
        <dbReference type="PROSITE" id="PS50011"/>
    </source>
</evidence>
<evidence type="ECO:0000313" key="4">
    <source>
        <dbReference type="EMBL" id="CAL4898566.1"/>
    </source>
</evidence>
<evidence type="ECO:0000256" key="1">
    <source>
        <dbReference type="ARBA" id="ARBA00004167"/>
    </source>
</evidence>
<dbReference type="PROSITE" id="PS00108">
    <property type="entry name" value="PROTEIN_KINASE_ST"/>
    <property type="match status" value="1"/>
</dbReference>
<dbReference type="InterPro" id="IPR024788">
    <property type="entry name" value="Malectin-like_Carb-bd_dom"/>
</dbReference>
<feature type="region of interest" description="Disordered" evidence="2">
    <location>
        <begin position="477"/>
        <end position="515"/>
    </location>
</feature>
<dbReference type="Gene3D" id="1.10.510.10">
    <property type="entry name" value="Transferase(Phosphotransferase) domain 1"/>
    <property type="match status" value="1"/>
</dbReference>
<dbReference type="Proteomes" id="UP001497457">
    <property type="component" value="Chromosome 11b"/>
</dbReference>
<feature type="compositionally biased region" description="Polar residues" evidence="2">
    <location>
        <begin position="477"/>
        <end position="496"/>
    </location>
</feature>
<dbReference type="PROSITE" id="PS50011">
    <property type="entry name" value="PROTEIN_KINASE_DOM"/>
    <property type="match status" value="1"/>
</dbReference>
<dbReference type="InterPro" id="IPR011009">
    <property type="entry name" value="Kinase-like_dom_sf"/>
</dbReference>
<evidence type="ECO:0000313" key="5">
    <source>
        <dbReference type="Proteomes" id="UP001497457"/>
    </source>
</evidence>
<feature type="domain" description="Protein kinase" evidence="3">
    <location>
        <begin position="68"/>
        <end position="452"/>
    </location>
</feature>
<organism evidence="4 5">
    <name type="scientific">Urochloa decumbens</name>
    <dbReference type="NCBI Taxonomy" id="240449"/>
    <lineage>
        <taxon>Eukaryota</taxon>
        <taxon>Viridiplantae</taxon>
        <taxon>Streptophyta</taxon>
        <taxon>Embryophyta</taxon>
        <taxon>Tracheophyta</taxon>
        <taxon>Spermatophyta</taxon>
        <taxon>Magnoliopsida</taxon>
        <taxon>Liliopsida</taxon>
        <taxon>Poales</taxon>
        <taxon>Poaceae</taxon>
        <taxon>PACMAD clade</taxon>
        <taxon>Panicoideae</taxon>
        <taxon>Panicodae</taxon>
        <taxon>Paniceae</taxon>
        <taxon>Melinidinae</taxon>
        <taxon>Urochloa</taxon>
    </lineage>
</organism>
<dbReference type="Pfam" id="PF12819">
    <property type="entry name" value="Malectin_like"/>
    <property type="match status" value="2"/>
</dbReference>
<dbReference type="AlphaFoldDB" id="A0ABC8VXH7"/>
<dbReference type="EMBL" id="OZ075121">
    <property type="protein sequence ID" value="CAL4898566.1"/>
    <property type="molecule type" value="Genomic_DNA"/>
</dbReference>
<dbReference type="PANTHER" id="PTHR45631:SF158">
    <property type="entry name" value="PROTEIN KINASE DOMAIN-CONTAINING PROTEIN"/>
    <property type="match status" value="1"/>
</dbReference>